<dbReference type="Proteomes" id="UP000027361">
    <property type="component" value="Unassembled WGS sequence"/>
</dbReference>
<dbReference type="PANTHER" id="PTHR42109">
    <property type="entry name" value="UNPLACED GENOMIC SCAFFOLD UM_SCAF_CONTIG_1.265, WHOLE GENOME SHOTGUN SEQUENCE"/>
    <property type="match status" value="1"/>
</dbReference>
<dbReference type="OMA" id="GYEHWQW"/>
<keyword evidence="1" id="KW-1133">Transmembrane helix</keyword>
<dbReference type="OrthoDB" id="2560628at2759"/>
<feature type="transmembrane region" description="Helical" evidence="1">
    <location>
        <begin position="6"/>
        <end position="29"/>
    </location>
</feature>
<dbReference type="AlphaFoldDB" id="A0A066WBN4"/>
<evidence type="ECO:0000313" key="3">
    <source>
        <dbReference type="Proteomes" id="UP000027361"/>
    </source>
</evidence>
<sequence>MSLNALGIASVVFLVLYALCFFALCFGFASRQLKFKSRWSFVLFHVTLRLAAQSVGIAFSLKGFSDIGLLIAYLVLGAEGYFSLVLCTARFLISFHNHIFGDSWLEPKEFKNSNVMNQLPLVRLGRRILRNFQIRVGENHIAQETDADRQTTANPRRKRVNFSGYVHYLLIVANAIIISGTSQAAGTIGEDPEEIQSTLQRSRAMRAAGQSIFLAINIGLIICVAITISQYRRLAAQQNKPQVKSTWYGHSCLCALLLTSPFLITRGVFGICQSLLTSLSFFSASTYTADGFADEFVIKETVLAIAMEWSTCVLLISTWPLQRAYGLNRVSSASHGRASADATEGDAQA</sequence>
<feature type="transmembrane region" description="Helical" evidence="1">
    <location>
        <begin position="252"/>
        <end position="276"/>
    </location>
</feature>
<feature type="transmembrane region" description="Helical" evidence="1">
    <location>
        <begin position="208"/>
        <end position="231"/>
    </location>
</feature>
<dbReference type="RefSeq" id="XP_013244457.1">
    <property type="nucleotide sequence ID" value="XM_013389003.1"/>
</dbReference>
<evidence type="ECO:0000256" key="1">
    <source>
        <dbReference type="SAM" id="Phobius"/>
    </source>
</evidence>
<feature type="transmembrane region" description="Helical" evidence="1">
    <location>
        <begin position="165"/>
        <end position="188"/>
    </location>
</feature>
<proteinExistence type="predicted"/>
<reference evidence="2 3" key="1">
    <citation type="submission" date="2014-05" db="EMBL/GenBank/DDBJ databases">
        <title>Draft genome sequence of a rare smut relative, Tilletiaria anomala UBC 951.</title>
        <authorList>
            <consortium name="DOE Joint Genome Institute"/>
            <person name="Toome M."/>
            <person name="Kuo A."/>
            <person name="Henrissat B."/>
            <person name="Lipzen A."/>
            <person name="Tritt A."/>
            <person name="Yoshinaga Y."/>
            <person name="Zane M."/>
            <person name="Barry K."/>
            <person name="Grigoriev I.V."/>
            <person name="Spatafora J.W."/>
            <person name="Aimea M.C."/>
        </authorList>
    </citation>
    <scope>NUCLEOTIDE SEQUENCE [LARGE SCALE GENOMIC DNA]</scope>
    <source>
        <strain evidence="2 3">UBC 951</strain>
    </source>
</reference>
<evidence type="ECO:0000313" key="2">
    <source>
        <dbReference type="EMBL" id="KDN49943.1"/>
    </source>
</evidence>
<dbReference type="PANTHER" id="PTHR42109:SF2">
    <property type="entry name" value="INTEGRAL MEMBRANE PROTEIN"/>
    <property type="match status" value="1"/>
</dbReference>
<protein>
    <submittedName>
        <fullName evidence="2">Uncharacterized protein</fullName>
    </submittedName>
</protein>
<keyword evidence="1" id="KW-0812">Transmembrane</keyword>
<feature type="transmembrane region" description="Helical" evidence="1">
    <location>
        <begin position="41"/>
        <end position="61"/>
    </location>
</feature>
<dbReference type="GeneID" id="25267021"/>
<dbReference type="InParanoid" id="A0A066WBN4"/>
<keyword evidence="3" id="KW-1185">Reference proteome</keyword>
<dbReference type="EMBL" id="JMSN01000020">
    <property type="protein sequence ID" value="KDN49943.1"/>
    <property type="molecule type" value="Genomic_DNA"/>
</dbReference>
<feature type="transmembrane region" description="Helical" evidence="1">
    <location>
        <begin position="67"/>
        <end position="93"/>
    </location>
</feature>
<accession>A0A066WBN4</accession>
<comment type="caution">
    <text evidence="2">The sequence shown here is derived from an EMBL/GenBank/DDBJ whole genome shotgun (WGS) entry which is preliminary data.</text>
</comment>
<organism evidence="2 3">
    <name type="scientific">Tilletiaria anomala (strain ATCC 24038 / CBS 436.72 / UBC 951)</name>
    <dbReference type="NCBI Taxonomy" id="1037660"/>
    <lineage>
        <taxon>Eukaryota</taxon>
        <taxon>Fungi</taxon>
        <taxon>Dikarya</taxon>
        <taxon>Basidiomycota</taxon>
        <taxon>Ustilaginomycotina</taxon>
        <taxon>Exobasidiomycetes</taxon>
        <taxon>Georgefischeriales</taxon>
        <taxon>Tilletiariaceae</taxon>
        <taxon>Tilletiaria</taxon>
    </lineage>
</organism>
<gene>
    <name evidence="2" type="ORF">K437DRAFT_290296</name>
</gene>
<dbReference type="HOGENOM" id="CLU_056040_1_0_1"/>
<name>A0A066WBN4_TILAU</name>
<keyword evidence="1" id="KW-0472">Membrane</keyword>